<dbReference type="SUPFAM" id="SSF46894">
    <property type="entry name" value="C-terminal effector domain of the bipartite response regulators"/>
    <property type="match status" value="1"/>
</dbReference>
<dbReference type="Pfam" id="PF00196">
    <property type="entry name" value="GerE"/>
    <property type="match status" value="1"/>
</dbReference>
<evidence type="ECO:0000313" key="3">
    <source>
        <dbReference type="EMBL" id="WMX48931.1"/>
    </source>
</evidence>
<accession>A0ABY9S4S9</accession>
<organism evidence="3 4">
    <name type="scientific">Streptomyces roseicoloratus</name>
    <dbReference type="NCBI Taxonomy" id="2508722"/>
    <lineage>
        <taxon>Bacteria</taxon>
        <taxon>Bacillati</taxon>
        <taxon>Actinomycetota</taxon>
        <taxon>Actinomycetes</taxon>
        <taxon>Kitasatosporales</taxon>
        <taxon>Streptomycetaceae</taxon>
        <taxon>Streptomyces</taxon>
    </lineage>
</organism>
<evidence type="ECO:0000259" key="2">
    <source>
        <dbReference type="SMART" id="SM00421"/>
    </source>
</evidence>
<feature type="region of interest" description="Disordered" evidence="1">
    <location>
        <begin position="1"/>
        <end position="37"/>
    </location>
</feature>
<keyword evidence="4" id="KW-1185">Reference proteome</keyword>
<sequence>MESAALTPHQSLRVFEGPLSPHGPLDPRAADDLPGSQRASEVDEFVVRVYEHAVGRADFSPSGVAQELGVPWRRVEHAVGVLRALRLVKPAEGRAGRLVAVSPEAAQMELLVPLEREILDRRHRLAGFKGQLSSFVAAFEKQSTARTEPVVITDDREEIELRLLRAAQSCTTEVLVVQPCVARETRELRFARPLVLDALRRGARGRIIYPHTARGDSDTRAHLGELLSVGGQVRTTKEVRDRFLIFDRKTAFIPAGGAEGEGDGGGGAIAVVYEGAVAAFLAGQHGRLWESAYDFGSGAAGYAGTLEDLKATLLDLLASGAKDEVIARRVGMSERTFRRHVATIMQDLSATSRFQAGVLAARTGLVDPRAPRSDAA</sequence>
<dbReference type="RefSeq" id="WP_309550197.1">
    <property type="nucleotide sequence ID" value="NZ_CP133762.1"/>
</dbReference>
<dbReference type="InterPro" id="IPR036388">
    <property type="entry name" value="WH-like_DNA-bd_sf"/>
</dbReference>
<gene>
    <name evidence="3" type="ORF">RGF97_18140</name>
</gene>
<dbReference type="InterPro" id="IPR016032">
    <property type="entry name" value="Sig_transdc_resp-reg_C-effctor"/>
</dbReference>
<dbReference type="PANTHER" id="PTHR34293">
    <property type="entry name" value="HTH-TYPE TRANSCRIPTIONAL REGULATOR TRMBL2"/>
    <property type="match status" value="1"/>
</dbReference>
<protein>
    <submittedName>
        <fullName evidence="3">LuxR C-terminal-related transcriptional regulator</fullName>
    </submittedName>
</protein>
<feature type="domain" description="HTH luxR-type" evidence="2">
    <location>
        <begin position="310"/>
        <end position="360"/>
    </location>
</feature>
<evidence type="ECO:0000313" key="4">
    <source>
        <dbReference type="Proteomes" id="UP001250858"/>
    </source>
</evidence>
<name>A0ABY9S4S9_9ACTN</name>
<dbReference type="InterPro" id="IPR051797">
    <property type="entry name" value="TrmB-like"/>
</dbReference>
<dbReference type="PANTHER" id="PTHR34293:SF1">
    <property type="entry name" value="HTH-TYPE TRANSCRIPTIONAL REGULATOR TRMBL2"/>
    <property type="match status" value="1"/>
</dbReference>
<dbReference type="Proteomes" id="UP001250858">
    <property type="component" value="Chromosome"/>
</dbReference>
<proteinExistence type="predicted"/>
<evidence type="ECO:0000256" key="1">
    <source>
        <dbReference type="SAM" id="MobiDB-lite"/>
    </source>
</evidence>
<dbReference type="InterPro" id="IPR000792">
    <property type="entry name" value="Tscrpt_reg_LuxR_C"/>
</dbReference>
<dbReference type="EMBL" id="CP133762">
    <property type="protein sequence ID" value="WMX48931.1"/>
    <property type="molecule type" value="Genomic_DNA"/>
</dbReference>
<dbReference type="Gene3D" id="1.10.10.10">
    <property type="entry name" value="Winged helix-like DNA-binding domain superfamily/Winged helix DNA-binding domain"/>
    <property type="match status" value="1"/>
</dbReference>
<reference evidence="3 4" key="1">
    <citation type="submission" date="2023-09" db="EMBL/GenBank/DDBJ databases">
        <title>Complete genome of Streptomyces roseicoloratus T14.</title>
        <authorList>
            <person name="Bashizi T."/>
            <person name="Kim M.-J."/>
            <person name="Lee G."/>
            <person name="Tagele S.B."/>
            <person name="Shin J.-H."/>
        </authorList>
    </citation>
    <scope>NUCLEOTIDE SEQUENCE [LARGE SCALE GENOMIC DNA]</scope>
    <source>
        <strain evidence="3 4">T14</strain>
    </source>
</reference>
<dbReference type="SMART" id="SM00421">
    <property type="entry name" value="HTH_LUXR"/>
    <property type="match status" value="1"/>
</dbReference>